<organism evidence="1 2">
    <name type="scientific">Roseateles depolymerans</name>
    <dbReference type="NCBI Taxonomy" id="76731"/>
    <lineage>
        <taxon>Bacteria</taxon>
        <taxon>Pseudomonadati</taxon>
        <taxon>Pseudomonadota</taxon>
        <taxon>Betaproteobacteria</taxon>
        <taxon>Burkholderiales</taxon>
        <taxon>Sphaerotilaceae</taxon>
        <taxon>Roseateles</taxon>
    </lineage>
</organism>
<reference evidence="1 2" key="1">
    <citation type="submission" date="2017-08" db="EMBL/GenBank/DDBJ databases">
        <title>Infants hospitalized years apart are colonized by the same room-sourced microbial strains.</title>
        <authorList>
            <person name="Brooks B."/>
            <person name="Olm M.R."/>
            <person name="Firek B.A."/>
            <person name="Baker R."/>
            <person name="Thomas B.C."/>
            <person name="Morowitz M.J."/>
            <person name="Banfield J.F."/>
        </authorList>
    </citation>
    <scope>NUCLEOTIDE SEQUENCE [LARGE SCALE GENOMIC DNA]</scope>
    <source>
        <strain evidence="1">S2_012_000_R2_81</strain>
    </source>
</reference>
<name>A0A2W5FTV1_9BURK</name>
<evidence type="ECO:0000313" key="2">
    <source>
        <dbReference type="Proteomes" id="UP000249633"/>
    </source>
</evidence>
<protein>
    <submittedName>
        <fullName evidence="1">Uncharacterized protein</fullName>
    </submittedName>
</protein>
<accession>A0A2W5FTV1</accession>
<proteinExistence type="predicted"/>
<comment type="caution">
    <text evidence="1">The sequence shown here is derived from an EMBL/GenBank/DDBJ whole genome shotgun (WGS) entry which is preliminary data.</text>
</comment>
<dbReference type="Proteomes" id="UP000249633">
    <property type="component" value="Unassembled WGS sequence"/>
</dbReference>
<dbReference type="AlphaFoldDB" id="A0A2W5FTV1"/>
<dbReference type="EMBL" id="QFOD01000004">
    <property type="protein sequence ID" value="PZP34472.1"/>
    <property type="molecule type" value="Genomic_DNA"/>
</dbReference>
<sequence length="92" mass="10666">MQLNLMDPDSILRWWRCFPERHWHYLEAFETGSPQFRFAIRQARRRIQADPLFNRARIDAFDAASRLQAATDDTGWDGEVADTATASAVAMH</sequence>
<evidence type="ECO:0000313" key="1">
    <source>
        <dbReference type="EMBL" id="PZP34472.1"/>
    </source>
</evidence>
<gene>
    <name evidence="1" type="ORF">DI603_05830</name>
</gene>